<name>A0A934PKB2_9FLAO</name>
<keyword evidence="3" id="KW-0804">Transcription</keyword>
<organism evidence="5 6">
    <name type="scientific">Flavobacterium agrisoli</name>
    <dbReference type="NCBI Taxonomy" id="2793066"/>
    <lineage>
        <taxon>Bacteria</taxon>
        <taxon>Pseudomonadati</taxon>
        <taxon>Bacteroidota</taxon>
        <taxon>Flavobacteriia</taxon>
        <taxon>Flavobacteriales</taxon>
        <taxon>Flavobacteriaceae</taxon>
        <taxon>Flavobacterium</taxon>
    </lineage>
</organism>
<comment type="caution">
    <text evidence="5">The sequence shown here is derived from an EMBL/GenBank/DDBJ whole genome shotgun (WGS) entry which is preliminary data.</text>
</comment>
<evidence type="ECO:0000256" key="1">
    <source>
        <dbReference type="ARBA" id="ARBA00023015"/>
    </source>
</evidence>
<accession>A0A934PKB2</accession>
<keyword evidence="2" id="KW-0238">DNA-binding</keyword>
<dbReference type="InterPro" id="IPR053142">
    <property type="entry name" value="PchR_regulatory_protein"/>
</dbReference>
<evidence type="ECO:0000313" key="5">
    <source>
        <dbReference type="EMBL" id="MBK0368919.1"/>
    </source>
</evidence>
<dbReference type="PRINTS" id="PR00032">
    <property type="entry name" value="HTHARAC"/>
</dbReference>
<dbReference type="PROSITE" id="PS01124">
    <property type="entry name" value="HTH_ARAC_FAMILY_2"/>
    <property type="match status" value="1"/>
</dbReference>
<dbReference type="InterPro" id="IPR018060">
    <property type="entry name" value="HTH_AraC"/>
</dbReference>
<dbReference type="InterPro" id="IPR009057">
    <property type="entry name" value="Homeodomain-like_sf"/>
</dbReference>
<dbReference type="AlphaFoldDB" id="A0A934PKB2"/>
<keyword evidence="1" id="KW-0805">Transcription regulation</keyword>
<dbReference type="EMBL" id="JAEHFV010000001">
    <property type="protein sequence ID" value="MBK0368919.1"/>
    <property type="molecule type" value="Genomic_DNA"/>
</dbReference>
<feature type="domain" description="HTH araC/xylS-type" evidence="4">
    <location>
        <begin position="237"/>
        <end position="335"/>
    </location>
</feature>
<dbReference type="SUPFAM" id="SSF46689">
    <property type="entry name" value="Homeodomain-like"/>
    <property type="match status" value="1"/>
</dbReference>
<evidence type="ECO:0000256" key="2">
    <source>
        <dbReference type="ARBA" id="ARBA00023125"/>
    </source>
</evidence>
<dbReference type="GO" id="GO:0003700">
    <property type="term" value="F:DNA-binding transcription factor activity"/>
    <property type="evidence" value="ECO:0007669"/>
    <property type="project" value="InterPro"/>
</dbReference>
<dbReference type="PANTHER" id="PTHR47893:SF1">
    <property type="entry name" value="REGULATORY PROTEIN PCHR"/>
    <property type="match status" value="1"/>
</dbReference>
<evidence type="ECO:0000313" key="6">
    <source>
        <dbReference type="Proteomes" id="UP000609172"/>
    </source>
</evidence>
<protein>
    <submittedName>
        <fullName evidence="5">Helix-turn-helix transcriptional regulator</fullName>
    </submittedName>
</protein>
<gene>
    <name evidence="5" type="ORF">I5M07_03640</name>
</gene>
<reference evidence="5" key="1">
    <citation type="submission" date="2020-12" db="EMBL/GenBank/DDBJ databases">
        <title>Bacterial novel species Flavobacterium sp. SE-1-e isolated from soil.</title>
        <authorList>
            <person name="Jung H.-Y."/>
        </authorList>
    </citation>
    <scope>NUCLEOTIDE SEQUENCE</scope>
    <source>
        <strain evidence="5">SE-1-e</strain>
    </source>
</reference>
<dbReference type="Pfam" id="PF12833">
    <property type="entry name" value="HTH_18"/>
    <property type="match status" value="1"/>
</dbReference>
<dbReference type="Proteomes" id="UP000609172">
    <property type="component" value="Unassembled WGS sequence"/>
</dbReference>
<evidence type="ECO:0000256" key="3">
    <source>
        <dbReference type="ARBA" id="ARBA00023163"/>
    </source>
</evidence>
<dbReference type="GO" id="GO:0043565">
    <property type="term" value="F:sequence-specific DNA binding"/>
    <property type="evidence" value="ECO:0007669"/>
    <property type="project" value="InterPro"/>
</dbReference>
<proteinExistence type="predicted"/>
<dbReference type="SMART" id="SM00342">
    <property type="entry name" value="HTH_ARAC"/>
    <property type="match status" value="1"/>
</dbReference>
<dbReference type="RefSeq" id="WP_200104830.1">
    <property type="nucleotide sequence ID" value="NZ_JAEHFV010000001.1"/>
</dbReference>
<keyword evidence="6" id="KW-1185">Reference proteome</keyword>
<sequence length="343" mass="38837">MKNISLQTAKMEALFNGLQTNFGGDLSTETNEYVLHLSTDLCEGKIEGMTYEEGISYVQFDITFNESISFHISPSKSTPIILAYCSEGILNHRFSDDQKMHVLNKYETAIVTTTNVQENELFFEKDKTTKILLILVDAAAEKAKMNNGLNAVLLETFKDSLSENNNFIHLGPPNFRIAEKIEQLNAIKQKGLVRNLLKEGIFKIILALEIEQHANRATANQSNEYANISIRDIDAVKQVSELIKQQPDASFTIKYLCQKSGLSANKLQEGFKLVHKRTVNDFITNVRIEKAENLIRCSDLNISEIVYSIGFSSRSYFSKIFKEKYNCSPKEYKYSHNSLAITA</sequence>
<dbReference type="Gene3D" id="1.10.10.60">
    <property type="entry name" value="Homeodomain-like"/>
    <property type="match status" value="1"/>
</dbReference>
<dbReference type="PANTHER" id="PTHR47893">
    <property type="entry name" value="REGULATORY PROTEIN PCHR"/>
    <property type="match status" value="1"/>
</dbReference>
<dbReference type="InterPro" id="IPR020449">
    <property type="entry name" value="Tscrpt_reg_AraC-type_HTH"/>
</dbReference>
<evidence type="ECO:0000259" key="4">
    <source>
        <dbReference type="PROSITE" id="PS01124"/>
    </source>
</evidence>